<organism evidence="2 3">
    <name type="scientific">Merluccius polli</name>
    <name type="common">Benguela hake</name>
    <name type="synonym">Merluccius cadenati</name>
    <dbReference type="NCBI Taxonomy" id="89951"/>
    <lineage>
        <taxon>Eukaryota</taxon>
        <taxon>Metazoa</taxon>
        <taxon>Chordata</taxon>
        <taxon>Craniata</taxon>
        <taxon>Vertebrata</taxon>
        <taxon>Euteleostomi</taxon>
        <taxon>Actinopterygii</taxon>
        <taxon>Neopterygii</taxon>
        <taxon>Teleostei</taxon>
        <taxon>Neoteleostei</taxon>
        <taxon>Acanthomorphata</taxon>
        <taxon>Zeiogadaria</taxon>
        <taxon>Gadariae</taxon>
        <taxon>Gadiformes</taxon>
        <taxon>Gadoidei</taxon>
        <taxon>Merlucciidae</taxon>
        <taxon>Merluccius</taxon>
    </lineage>
</organism>
<name>A0AA47MZY7_MERPO</name>
<evidence type="ECO:0000313" key="2">
    <source>
        <dbReference type="EMBL" id="KAK0149742.1"/>
    </source>
</evidence>
<proteinExistence type="predicted"/>
<dbReference type="InterPro" id="IPR029526">
    <property type="entry name" value="PGBD"/>
</dbReference>
<keyword evidence="3" id="KW-1185">Reference proteome</keyword>
<dbReference type="AlphaFoldDB" id="A0AA47MZY7"/>
<protein>
    <recommendedName>
        <fullName evidence="1">PiggyBac transposable element-derived protein domain-containing protein</fullName>
    </recommendedName>
</protein>
<dbReference type="Proteomes" id="UP001174136">
    <property type="component" value="Unassembled WGS sequence"/>
</dbReference>
<evidence type="ECO:0000313" key="3">
    <source>
        <dbReference type="Proteomes" id="UP001174136"/>
    </source>
</evidence>
<feature type="domain" description="PiggyBac transposable element-derived protein" evidence="1">
    <location>
        <begin position="34"/>
        <end position="87"/>
    </location>
</feature>
<sequence>MDETGLHAYIGLLILAGPEVRLQLVYGMQRVEGLIRFDDRESRPARRATDKLAVIREVWDKWVERLPYLYNPGPDLTVDKQLVPFRGCATVSMISSVPELCRQYLVTDGISTFPGVITMCFTSGPYPAVAGDRSHVGYAAMSRRAAAVSTEA</sequence>
<evidence type="ECO:0000259" key="1">
    <source>
        <dbReference type="Pfam" id="PF13843"/>
    </source>
</evidence>
<reference evidence="2" key="1">
    <citation type="journal article" date="2023" name="Front. Mar. Sci.">
        <title>A new Merluccius polli reference genome to investigate the effects of global change in West African waters.</title>
        <authorList>
            <person name="Mateo J.L."/>
            <person name="Blanco-Fernandez C."/>
            <person name="Garcia-Vazquez E."/>
            <person name="Machado-Schiaffino G."/>
        </authorList>
    </citation>
    <scope>NUCLEOTIDE SEQUENCE</scope>
    <source>
        <strain evidence="2">C29</strain>
        <tissue evidence="2">Fin</tissue>
    </source>
</reference>
<dbReference type="Pfam" id="PF13843">
    <property type="entry name" value="DDE_Tnp_1_7"/>
    <property type="match status" value="1"/>
</dbReference>
<accession>A0AA47MZY7</accession>
<comment type="caution">
    <text evidence="2">The sequence shown here is derived from an EMBL/GenBank/DDBJ whole genome shotgun (WGS) entry which is preliminary data.</text>
</comment>
<gene>
    <name evidence="2" type="ORF">N1851_009502</name>
</gene>
<dbReference type="EMBL" id="JAOPHQ010001720">
    <property type="protein sequence ID" value="KAK0149742.1"/>
    <property type="molecule type" value="Genomic_DNA"/>
</dbReference>